<dbReference type="Proteomes" id="UP000029500">
    <property type="component" value="Chromosome"/>
</dbReference>
<dbReference type="STRING" id="189425.PGRAT_31020"/>
<keyword evidence="2" id="KW-1185">Reference proteome</keyword>
<dbReference type="AlphaFoldDB" id="A0A089NR12"/>
<dbReference type="KEGG" id="pgm:PGRAT_31020"/>
<protein>
    <submittedName>
        <fullName evidence="1">Uncharacterized protein</fullName>
    </submittedName>
</protein>
<evidence type="ECO:0000313" key="1">
    <source>
        <dbReference type="EMBL" id="AIQ71524.1"/>
    </source>
</evidence>
<organism evidence="1 2">
    <name type="scientific">Paenibacillus graminis</name>
    <dbReference type="NCBI Taxonomy" id="189425"/>
    <lineage>
        <taxon>Bacteria</taxon>
        <taxon>Bacillati</taxon>
        <taxon>Bacillota</taxon>
        <taxon>Bacilli</taxon>
        <taxon>Bacillales</taxon>
        <taxon>Paenibacillaceae</taxon>
        <taxon>Paenibacillus</taxon>
    </lineage>
</organism>
<accession>A0A089NR12</accession>
<reference evidence="1 2" key="1">
    <citation type="submission" date="2014-08" db="EMBL/GenBank/DDBJ databases">
        <title>Comparative genomics of the Paenibacillus odorifer group.</title>
        <authorList>
            <person name="den Bakker H.C."/>
            <person name="Tsai Y.-C."/>
            <person name="Martin N."/>
            <person name="Korlach J."/>
            <person name="Wiedmann M."/>
        </authorList>
    </citation>
    <scope>NUCLEOTIDE SEQUENCE [LARGE SCALE GENOMIC DNA]</scope>
    <source>
        <strain evidence="1 2">DSM 15220</strain>
    </source>
</reference>
<evidence type="ECO:0000313" key="2">
    <source>
        <dbReference type="Proteomes" id="UP000029500"/>
    </source>
</evidence>
<name>A0A089NR12_9BACL</name>
<gene>
    <name evidence="1" type="ORF">PGRAT_31020</name>
</gene>
<dbReference type="EMBL" id="CP009287">
    <property type="protein sequence ID" value="AIQ71524.1"/>
    <property type="molecule type" value="Genomic_DNA"/>
</dbReference>
<sequence length="76" mass="8973">MGPFSDTFSNIGYSKSQSFSDTFPQIQWLALFFDFSSSIYIELILTPILQVKHTLKPKEYLFVLYKIQLLFRNIEK</sequence>
<dbReference type="HOGENOM" id="CLU_2651022_0_0_9"/>
<proteinExistence type="predicted"/>